<dbReference type="OrthoDB" id="1470350at2759"/>
<gene>
    <name evidence="10" type="ORF">FRX31_012773</name>
</gene>
<keyword evidence="11" id="KW-1185">Reference proteome</keyword>
<feature type="region of interest" description="Disordered" evidence="9">
    <location>
        <begin position="78"/>
        <end position="107"/>
    </location>
</feature>
<dbReference type="PANTHER" id="PTHR24282">
    <property type="entry name" value="CYTOCHROME P450 FAMILY MEMBER"/>
    <property type="match status" value="1"/>
</dbReference>
<keyword evidence="4" id="KW-0479">Metal-binding</keyword>
<evidence type="ECO:0000256" key="6">
    <source>
        <dbReference type="ARBA" id="ARBA00023004"/>
    </source>
</evidence>
<reference evidence="10 11" key="1">
    <citation type="submission" date="2020-06" db="EMBL/GenBank/DDBJ databases">
        <title>Transcriptomic and genomic resources for Thalictrum thalictroides and T. hernandezii: Facilitating candidate gene discovery in an emerging model plant lineage.</title>
        <authorList>
            <person name="Arias T."/>
            <person name="Riano-Pachon D.M."/>
            <person name="Di Stilio V.S."/>
        </authorList>
    </citation>
    <scope>NUCLEOTIDE SEQUENCE [LARGE SCALE GENOMIC DNA]</scope>
    <source>
        <strain evidence="11">cv. WT478/WT964</strain>
        <tissue evidence="10">Leaves</tissue>
    </source>
</reference>
<evidence type="ECO:0000256" key="7">
    <source>
        <dbReference type="ARBA" id="ARBA00023033"/>
    </source>
</evidence>
<name>A0A7J6WJS5_THATH</name>
<protein>
    <submittedName>
        <fullName evidence="10">Uncharacterized protein</fullName>
    </submittedName>
</protein>
<proteinExistence type="inferred from homology"/>
<comment type="similarity">
    <text evidence="2">Belongs to the cytochrome P450 family.</text>
</comment>
<dbReference type="InterPro" id="IPR050665">
    <property type="entry name" value="Cytochrome_P450_Monooxygen"/>
</dbReference>
<organism evidence="10 11">
    <name type="scientific">Thalictrum thalictroides</name>
    <name type="common">Rue-anemone</name>
    <name type="synonym">Anemone thalictroides</name>
    <dbReference type="NCBI Taxonomy" id="46969"/>
    <lineage>
        <taxon>Eukaryota</taxon>
        <taxon>Viridiplantae</taxon>
        <taxon>Streptophyta</taxon>
        <taxon>Embryophyta</taxon>
        <taxon>Tracheophyta</taxon>
        <taxon>Spermatophyta</taxon>
        <taxon>Magnoliopsida</taxon>
        <taxon>Ranunculales</taxon>
        <taxon>Ranunculaceae</taxon>
        <taxon>Thalictroideae</taxon>
        <taxon>Thalictrum</taxon>
    </lineage>
</organism>
<evidence type="ECO:0000313" key="10">
    <source>
        <dbReference type="EMBL" id="KAF5197639.1"/>
    </source>
</evidence>
<evidence type="ECO:0000313" key="11">
    <source>
        <dbReference type="Proteomes" id="UP000554482"/>
    </source>
</evidence>
<dbReference type="PANTHER" id="PTHR24282:SF255">
    <property type="entry name" value="CYTOCHROME P450 72A11-RELATED"/>
    <property type="match status" value="1"/>
</dbReference>
<evidence type="ECO:0000256" key="8">
    <source>
        <dbReference type="ARBA" id="ARBA00023136"/>
    </source>
</evidence>
<comment type="caution">
    <text evidence="10">The sequence shown here is derived from an EMBL/GenBank/DDBJ whole genome shotgun (WGS) entry which is preliminary data.</text>
</comment>
<keyword evidence="3" id="KW-0349">Heme</keyword>
<dbReference type="AlphaFoldDB" id="A0A7J6WJS5"/>
<dbReference type="EMBL" id="JABWDY010014443">
    <property type="protein sequence ID" value="KAF5197639.1"/>
    <property type="molecule type" value="Genomic_DNA"/>
</dbReference>
<evidence type="ECO:0000256" key="4">
    <source>
        <dbReference type="ARBA" id="ARBA00022723"/>
    </source>
</evidence>
<dbReference type="Proteomes" id="UP000554482">
    <property type="component" value="Unassembled WGS sequence"/>
</dbReference>
<evidence type="ECO:0000256" key="2">
    <source>
        <dbReference type="ARBA" id="ARBA00010617"/>
    </source>
</evidence>
<keyword evidence="7" id="KW-0503">Monooxygenase</keyword>
<evidence type="ECO:0000256" key="9">
    <source>
        <dbReference type="SAM" id="MobiDB-lite"/>
    </source>
</evidence>
<evidence type="ECO:0000256" key="5">
    <source>
        <dbReference type="ARBA" id="ARBA00023002"/>
    </source>
</evidence>
<feature type="compositionally biased region" description="Polar residues" evidence="9">
    <location>
        <begin position="90"/>
        <end position="101"/>
    </location>
</feature>
<comment type="subcellular location">
    <subcellularLocation>
        <location evidence="1">Membrane</location>
    </subcellularLocation>
</comment>
<dbReference type="GO" id="GO:0004497">
    <property type="term" value="F:monooxygenase activity"/>
    <property type="evidence" value="ECO:0007669"/>
    <property type="project" value="UniProtKB-KW"/>
</dbReference>
<accession>A0A7J6WJS5</accession>
<dbReference type="GO" id="GO:0016020">
    <property type="term" value="C:membrane"/>
    <property type="evidence" value="ECO:0007669"/>
    <property type="project" value="UniProtKB-SubCell"/>
</dbReference>
<keyword evidence="6" id="KW-0408">Iron</keyword>
<keyword evidence="8" id="KW-0472">Membrane</keyword>
<sequence>MESLSHICRRIINPAFHLEKLKMMLPAFNTCCNEMRKQAREKVLQVIGRKTPNFDGLSHLKIVTMIVYEGGRWRRRGNITDEPEPELNHGNITDEANTNGGNEEDQGIRTPIRITGVRLKCLGHLRQVFIFQLYKYGVASLCYNLTNFAKLL</sequence>
<keyword evidence="5" id="KW-0560">Oxidoreductase</keyword>
<evidence type="ECO:0000256" key="1">
    <source>
        <dbReference type="ARBA" id="ARBA00004370"/>
    </source>
</evidence>
<evidence type="ECO:0000256" key="3">
    <source>
        <dbReference type="ARBA" id="ARBA00022617"/>
    </source>
</evidence>
<dbReference type="GO" id="GO:0046872">
    <property type="term" value="F:metal ion binding"/>
    <property type="evidence" value="ECO:0007669"/>
    <property type="project" value="UniProtKB-KW"/>
</dbReference>